<dbReference type="AlphaFoldDB" id="A0A9X4AHM0"/>
<dbReference type="InterPro" id="IPR048301">
    <property type="entry name" value="NucS_C"/>
</dbReference>
<evidence type="ECO:0000313" key="2">
    <source>
        <dbReference type="EMBL" id="MDC3418358.1"/>
    </source>
</evidence>
<proteinExistence type="predicted"/>
<gene>
    <name evidence="2" type="ORF">NC799_15855</name>
</gene>
<name>A0A9X4AHM0_9BACI</name>
<keyword evidence="2" id="KW-0540">Nuclease</keyword>
<dbReference type="GO" id="GO:0003676">
    <property type="term" value="F:nucleic acid binding"/>
    <property type="evidence" value="ECO:0007669"/>
    <property type="project" value="InterPro"/>
</dbReference>
<keyword evidence="2" id="KW-0378">Hydrolase</keyword>
<organism evidence="2 3">
    <name type="scientific">Aquibacillus salsiterrae</name>
    <dbReference type="NCBI Taxonomy" id="2950439"/>
    <lineage>
        <taxon>Bacteria</taxon>
        <taxon>Bacillati</taxon>
        <taxon>Bacillota</taxon>
        <taxon>Bacilli</taxon>
        <taxon>Bacillales</taxon>
        <taxon>Bacillaceae</taxon>
        <taxon>Aquibacillus</taxon>
    </lineage>
</organism>
<feature type="domain" description="Endonuclease NucS C-terminal" evidence="1">
    <location>
        <begin position="263"/>
        <end position="348"/>
    </location>
</feature>
<evidence type="ECO:0000313" key="3">
    <source>
        <dbReference type="Proteomes" id="UP001145069"/>
    </source>
</evidence>
<dbReference type="Proteomes" id="UP001145069">
    <property type="component" value="Unassembled WGS sequence"/>
</dbReference>
<reference evidence="2" key="1">
    <citation type="submission" date="2022-06" db="EMBL/GenBank/DDBJ databases">
        <title>Aquibacillus sp. a new bacterium isolated from soil saline samples.</title>
        <authorList>
            <person name="Galisteo C."/>
            <person name="De La Haba R."/>
            <person name="Sanchez-Porro C."/>
            <person name="Ventosa A."/>
        </authorList>
    </citation>
    <scope>NUCLEOTIDE SEQUENCE</scope>
    <source>
        <strain evidence="2">3ASR75-54</strain>
    </source>
</reference>
<dbReference type="GO" id="GO:0004519">
    <property type="term" value="F:endonuclease activity"/>
    <property type="evidence" value="ECO:0007669"/>
    <property type="project" value="UniProtKB-KW"/>
</dbReference>
<protein>
    <submittedName>
        <fullName evidence="2">Endonuclease NucS</fullName>
    </submittedName>
</protein>
<keyword evidence="2" id="KW-0255">Endonuclease</keyword>
<dbReference type="Pfam" id="PF01939">
    <property type="entry name" value="NucS_C"/>
    <property type="match status" value="1"/>
</dbReference>
<keyword evidence="3" id="KW-1185">Reference proteome</keyword>
<evidence type="ECO:0000259" key="1">
    <source>
        <dbReference type="Pfam" id="PF01939"/>
    </source>
</evidence>
<sequence>MAGYVITFSDFDSLFECATRGVYSTRVKIPKNNLWSIINEQTFADYTTMKEGDNIYLFSKRKIYGIGKLINIGNDCKFKNFPEANKPNPYTYDDIRSETLIGDNVWGEDGKELRWICTFKPSPYFFKNGVDMDTVLMSNPKAFKMLRAFQGLSFIKVDHQEDKALMDIILKRNELNLDGQLTEQLIPFNTTYHNKIQEKVEGNNNYTFNPIDFYNNSAMKNGLFRRETTVEISVLYQLASNDKETSMVFGNWDYLSRQVVASPFKPVNWMDKMDIFGYRYIKGYDTISKYLVMELKREEALVSDVDQLLKYVDWINNEYSFGDYSMIKSLLIASNFSEEAKIHAKNVGSRKYTTGLRGESVSEEWNDISLVTYKYDESREKVEFEIV</sequence>
<dbReference type="EMBL" id="JAMQKC010000025">
    <property type="protein sequence ID" value="MDC3418358.1"/>
    <property type="molecule type" value="Genomic_DNA"/>
</dbReference>
<comment type="caution">
    <text evidence="2">The sequence shown here is derived from an EMBL/GenBank/DDBJ whole genome shotgun (WGS) entry which is preliminary data.</text>
</comment>
<accession>A0A9X4AHM0</accession>
<dbReference type="RefSeq" id="WP_272447421.1">
    <property type="nucleotide sequence ID" value="NZ_JAMQKC010000025.1"/>
</dbReference>
<dbReference type="Gene3D" id="3.40.1350.10">
    <property type="match status" value="1"/>
</dbReference>
<dbReference type="InterPro" id="IPR011856">
    <property type="entry name" value="tRNA_endonuc-like_dom_sf"/>
</dbReference>